<feature type="region of interest" description="Disordered" evidence="1">
    <location>
        <begin position="1"/>
        <end position="23"/>
    </location>
</feature>
<proteinExistence type="predicted"/>
<evidence type="ECO:0000256" key="1">
    <source>
        <dbReference type="SAM" id="MobiDB-lite"/>
    </source>
</evidence>
<accession>A0A914EIL2</accession>
<evidence type="ECO:0000313" key="2">
    <source>
        <dbReference type="Proteomes" id="UP000887540"/>
    </source>
</evidence>
<organism evidence="2 3">
    <name type="scientific">Acrobeloides nanus</name>
    <dbReference type="NCBI Taxonomy" id="290746"/>
    <lineage>
        <taxon>Eukaryota</taxon>
        <taxon>Metazoa</taxon>
        <taxon>Ecdysozoa</taxon>
        <taxon>Nematoda</taxon>
        <taxon>Chromadorea</taxon>
        <taxon>Rhabditida</taxon>
        <taxon>Tylenchina</taxon>
        <taxon>Cephalobomorpha</taxon>
        <taxon>Cephaloboidea</taxon>
        <taxon>Cephalobidae</taxon>
        <taxon>Acrobeloides</taxon>
    </lineage>
</organism>
<keyword evidence="2" id="KW-1185">Reference proteome</keyword>
<dbReference type="Proteomes" id="UP000887540">
    <property type="component" value="Unplaced"/>
</dbReference>
<name>A0A914EIL2_9BILA</name>
<dbReference type="WBParaSite" id="ACRNAN_scaffold8386.g20881.t1">
    <property type="protein sequence ID" value="ACRNAN_scaffold8386.g20881.t1"/>
    <property type="gene ID" value="ACRNAN_scaffold8386.g20881"/>
</dbReference>
<protein>
    <submittedName>
        <fullName evidence="3">Uncharacterized protein</fullName>
    </submittedName>
</protein>
<dbReference type="AlphaFoldDB" id="A0A914EIL2"/>
<evidence type="ECO:0000313" key="3">
    <source>
        <dbReference type="WBParaSite" id="ACRNAN_scaffold8386.g20881.t1"/>
    </source>
</evidence>
<reference evidence="3" key="1">
    <citation type="submission" date="2022-11" db="UniProtKB">
        <authorList>
            <consortium name="WormBaseParasite"/>
        </authorList>
    </citation>
    <scope>IDENTIFICATION</scope>
</reference>
<sequence length="23" mass="2610">MLKDESDEESGSEENSESEEYEG</sequence>